<dbReference type="InterPro" id="IPR000834">
    <property type="entry name" value="Peptidase_M14"/>
</dbReference>
<evidence type="ECO:0000256" key="1">
    <source>
        <dbReference type="SAM" id="SignalP"/>
    </source>
</evidence>
<keyword evidence="3" id="KW-0645">Protease</keyword>
<feature type="domain" description="Peptidase M14" evidence="2">
    <location>
        <begin position="67"/>
        <end position="294"/>
    </location>
</feature>
<keyword evidence="4" id="KW-1185">Reference proteome</keyword>
<dbReference type="InterPro" id="IPR029062">
    <property type="entry name" value="Class_I_gatase-like"/>
</dbReference>
<dbReference type="PATRIC" id="fig|1189621.3.peg.2066"/>
<dbReference type="GO" id="GO:0004181">
    <property type="term" value="F:metallocarboxypeptidase activity"/>
    <property type="evidence" value="ECO:0007669"/>
    <property type="project" value="InterPro"/>
</dbReference>
<name>I5C3U5_9BACT</name>
<reference evidence="3 4" key="1">
    <citation type="submission" date="2012-05" db="EMBL/GenBank/DDBJ databases">
        <title>Genome sequence of Nitritalea halalkaliphila LW7.</title>
        <authorList>
            <person name="Jangir P.K."/>
            <person name="Singh A."/>
            <person name="Shivaji S."/>
            <person name="Sharma R."/>
        </authorList>
    </citation>
    <scope>NUCLEOTIDE SEQUENCE [LARGE SCALE GENOMIC DNA]</scope>
    <source>
        <strain evidence="3 4">LW7</strain>
    </source>
</reference>
<keyword evidence="3" id="KW-0378">Hydrolase</keyword>
<evidence type="ECO:0000259" key="2">
    <source>
        <dbReference type="Pfam" id="PF00246"/>
    </source>
</evidence>
<dbReference type="AlphaFoldDB" id="I5C3U5"/>
<organism evidence="3 4">
    <name type="scientific">Nitritalea halalkaliphila LW7</name>
    <dbReference type="NCBI Taxonomy" id="1189621"/>
    <lineage>
        <taxon>Bacteria</taxon>
        <taxon>Pseudomonadati</taxon>
        <taxon>Bacteroidota</taxon>
        <taxon>Cytophagia</taxon>
        <taxon>Cytophagales</taxon>
        <taxon>Cyclobacteriaceae</taxon>
        <taxon>Nitritalea</taxon>
    </lineage>
</organism>
<dbReference type="Gene3D" id="3.40.630.10">
    <property type="entry name" value="Zn peptidases"/>
    <property type="match status" value="1"/>
</dbReference>
<accession>I5C3U5</accession>
<dbReference type="GO" id="GO:0008270">
    <property type="term" value="F:zinc ion binding"/>
    <property type="evidence" value="ECO:0007669"/>
    <property type="project" value="InterPro"/>
</dbReference>
<protein>
    <submittedName>
        <fullName evidence="3">Zinc-dependent carboxypeptidase domain-conatining protein</fullName>
    </submittedName>
</protein>
<comment type="caution">
    <text evidence="3">The sequence shown here is derived from an EMBL/GenBank/DDBJ whole genome shotgun (WGS) entry which is preliminary data.</text>
</comment>
<evidence type="ECO:0000313" key="3">
    <source>
        <dbReference type="EMBL" id="EIM76497.1"/>
    </source>
</evidence>
<dbReference type="STRING" id="1189621.A3SI_09927"/>
<gene>
    <name evidence="3" type="ORF">A3SI_09927</name>
</gene>
<dbReference type="SUPFAM" id="SSF52317">
    <property type="entry name" value="Class I glutamine amidotransferase-like"/>
    <property type="match status" value="1"/>
</dbReference>
<dbReference type="Proteomes" id="UP000005551">
    <property type="component" value="Unassembled WGS sequence"/>
</dbReference>
<feature type="signal peptide" evidence="1">
    <location>
        <begin position="1"/>
        <end position="30"/>
    </location>
</feature>
<dbReference type="GO" id="GO:0006508">
    <property type="term" value="P:proteolysis"/>
    <property type="evidence" value="ECO:0007669"/>
    <property type="project" value="InterPro"/>
</dbReference>
<dbReference type="Pfam" id="PF00246">
    <property type="entry name" value="Peptidase_M14"/>
    <property type="match status" value="1"/>
</dbReference>
<sequence length="857" mass="96747">MLGVDLILNTMRKCVLLSLAACLLSFWAPAQSYFFPEGERFNPNIQSPEEFLGYPIGEFHTRYDRVHAYFQYLAEASPYARLEIIGYTHERRPQLVLYVSENTEESRLEDIRQRHLLLTRPNQAMPDLSSMPAILNLAFSVHGNEPSTTEAAILSAYWLVAAEGELAQRVRQEALVLIDPAINPDGRDRHSHWANMHRAFPPVADPLDREHNEVWPGGRSNHYWFDLNRDWLPLTQVELQHKMAWYHRWYPNVVGDFHEMGTNSTYFFEPTKPFSSENPVVPRKNYEEVTQRFVPYFAKNLDAIGSLYWTKEVFDNSYPGYGSTYPDIQGGLGLVFEQGSSRGHVQDSQRGPITFAFTIRNQFRTALATLEAGVEAREFMHRYLREFFQTAEQEAASSPTKAYVFGDPADASKNRLFLNLLLAHQIQVIENQSTINQEGQRFEAGKSWLVPTRQPQYRMVRSIFERVTEFADSVFYDASAWNMALAYDMPTAALRQNPGGTPLVEIPSPQLQQPDTRPAVGYLIAWEDYFAPKLLQRLQRAGVYVEASGASFTSETHLGERSFGPGTLLIPMGFQQLPLEQVEALVLREAQSLSQQVYAVSSGLSKQGIDLGSNQVTAIRQPKALMLVGAGVTSTEAGEIWHLLDTKLEMSLTKVDVERFGRVNLHQYNTLILASGDYSAIGEHGLTHLKDWLSRGGVLIAVKSANQWLSRAGITPLKNLEEVPMAAPADEVGFGNRRDYYGAQSIGGSMYATRLDLSHPLAYGYTRENLPVYRNSSIFFAPVADPFQNPVRYREQPLLAGYVSARNLAQIPKAMSVSVSKLGSGTVVHFIDNPNFRGTWFGTNRLFFNALYFGDRM</sequence>
<dbReference type="EMBL" id="AJYA01000020">
    <property type="protein sequence ID" value="EIM76497.1"/>
    <property type="molecule type" value="Genomic_DNA"/>
</dbReference>
<evidence type="ECO:0000313" key="4">
    <source>
        <dbReference type="Proteomes" id="UP000005551"/>
    </source>
</evidence>
<dbReference type="SUPFAM" id="SSF53187">
    <property type="entry name" value="Zn-dependent exopeptidases"/>
    <property type="match status" value="1"/>
</dbReference>
<keyword evidence="3" id="KW-0121">Carboxypeptidase</keyword>
<proteinExistence type="predicted"/>
<keyword evidence="1" id="KW-0732">Signal</keyword>
<feature type="chain" id="PRO_5003701419" evidence="1">
    <location>
        <begin position="31"/>
        <end position="857"/>
    </location>
</feature>